<accession>A0A7S4UET7</accession>
<sequence>MRVKELQRVSDILIQTEAQDAVDELGRWCDANDFRLHYTQNHRPGVDAFSPEFSPVGANLTEEGRIAVLNLLVGSRGLAVFGSLHSAWLKIMPAFMIASQWKAVLVVGLSGQDHWGDRSYASAEASAQQLLQSGEVFRPSPQTGLTSLSQVPLALQHHPGLA</sequence>
<gene>
    <name evidence="1" type="ORF">AMON00008_LOCUS16429</name>
</gene>
<name>A0A7S4UET7_9DINO</name>
<reference evidence="1" key="1">
    <citation type="submission" date="2021-01" db="EMBL/GenBank/DDBJ databases">
        <authorList>
            <person name="Corre E."/>
            <person name="Pelletier E."/>
            <person name="Niang G."/>
            <person name="Scheremetjew M."/>
            <person name="Finn R."/>
            <person name="Kale V."/>
            <person name="Holt S."/>
            <person name="Cochrane G."/>
            <person name="Meng A."/>
            <person name="Brown T."/>
            <person name="Cohen L."/>
        </authorList>
    </citation>
    <scope>NUCLEOTIDE SEQUENCE</scope>
    <source>
        <strain evidence="1">CCMP3105</strain>
    </source>
</reference>
<organism evidence="1">
    <name type="scientific">Alexandrium monilatum</name>
    <dbReference type="NCBI Taxonomy" id="311494"/>
    <lineage>
        <taxon>Eukaryota</taxon>
        <taxon>Sar</taxon>
        <taxon>Alveolata</taxon>
        <taxon>Dinophyceae</taxon>
        <taxon>Gonyaulacales</taxon>
        <taxon>Pyrocystaceae</taxon>
        <taxon>Alexandrium</taxon>
    </lineage>
</organism>
<evidence type="ECO:0000313" key="1">
    <source>
        <dbReference type="EMBL" id="CAE4576809.1"/>
    </source>
</evidence>
<proteinExistence type="predicted"/>
<dbReference type="AlphaFoldDB" id="A0A7S4UET7"/>
<dbReference type="EMBL" id="HBNR01024488">
    <property type="protein sequence ID" value="CAE4576809.1"/>
    <property type="molecule type" value="Transcribed_RNA"/>
</dbReference>
<protein>
    <submittedName>
        <fullName evidence="1">Uncharacterized protein</fullName>
    </submittedName>
</protein>